<dbReference type="RefSeq" id="WP_192553643.1">
    <property type="nucleotide sequence ID" value="NZ_JACZZA010000001.1"/>
</dbReference>
<keyword evidence="1" id="KW-0812">Transmembrane</keyword>
<feature type="transmembrane region" description="Helical" evidence="1">
    <location>
        <begin position="38"/>
        <end position="57"/>
    </location>
</feature>
<evidence type="ECO:0000313" key="3">
    <source>
        <dbReference type="Proteomes" id="UP000651010"/>
    </source>
</evidence>
<feature type="transmembrane region" description="Helical" evidence="1">
    <location>
        <begin position="64"/>
        <end position="94"/>
    </location>
</feature>
<accession>A0ABR9G3Y7</accession>
<protein>
    <recommendedName>
        <fullName evidence="4">Vitamin B12 transport system permease protein</fullName>
    </recommendedName>
</protein>
<dbReference type="Proteomes" id="UP000651010">
    <property type="component" value="Unassembled WGS sequence"/>
</dbReference>
<name>A0ABR9G3Y7_9GAMM</name>
<dbReference type="EMBL" id="JACZZA010000001">
    <property type="protein sequence ID" value="MBE1158771.1"/>
    <property type="molecule type" value="Genomic_DNA"/>
</dbReference>
<keyword evidence="1" id="KW-0472">Membrane</keyword>
<evidence type="ECO:0000256" key="1">
    <source>
        <dbReference type="SAM" id="Phobius"/>
    </source>
</evidence>
<reference evidence="2 3" key="1">
    <citation type="submission" date="2020-09" db="EMBL/GenBank/DDBJ databases">
        <title>Dyella sp. 7MK23 isolated from forest soil.</title>
        <authorList>
            <person name="Fu J."/>
        </authorList>
    </citation>
    <scope>NUCLEOTIDE SEQUENCE [LARGE SCALE GENOMIC DNA]</scope>
    <source>
        <strain evidence="2 3">7MK23</strain>
    </source>
</reference>
<evidence type="ECO:0000313" key="2">
    <source>
        <dbReference type="EMBL" id="MBE1158771.1"/>
    </source>
</evidence>
<proteinExistence type="predicted"/>
<evidence type="ECO:0008006" key="4">
    <source>
        <dbReference type="Google" id="ProtNLM"/>
    </source>
</evidence>
<organism evidence="2 3">
    <name type="scientific">Dyella acidiphila</name>
    <dbReference type="NCBI Taxonomy" id="2775866"/>
    <lineage>
        <taxon>Bacteria</taxon>
        <taxon>Pseudomonadati</taxon>
        <taxon>Pseudomonadota</taxon>
        <taxon>Gammaproteobacteria</taxon>
        <taxon>Lysobacterales</taxon>
        <taxon>Rhodanobacteraceae</taxon>
        <taxon>Dyella</taxon>
    </lineage>
</organism>
<comment type="caution">
    <text evidence="2">The sequence shown here is derived from an EMBL/GenBank/DDBJ whole genome shotgun (WGS) entry which is preliminary data.</text>
</comment>
<gene>
    <name evidence="2" type="ORF">IGX34_00140</name>
</gene>
<feature type="transmembrane region" description="Helical" evidence="1">
    <location>
        <begin position="114"/>
        <end position="135"/>
    </location>
</feature>
<keyword evidence="1" id="KW-1133">Transmembrane helix</keyword>
<sequence length="147" mass="15708">MTARQIIGECFALLCAVMLGLAAGAVWLLPTVYLQRPLRWLAVLAGWLLGAAVRQWVHGRGWHAGVLAAVATVVASAYIHVLIATVNISAMMGYGLLDTMHTAGLSMLLDMARIGVRLPDLAWTIAGIAAALINARRAPRRKTRAAD</sequence>
<keyword evidence="3" id="KW-1185">Reference proteome</keyword>